<dbReference type="Pfam" id="PF00583">
    <property type="entry name" value="Acetyltransf_1"/>
    <property type="match status" value="1"/>
</dbReference>
<accession>A0ABS7HRB9</accession>
<dbReference type="PANTHER" id="PTHR43877">
    <property type="entry name" value="AMINOALKYLPHOSPHONATE N-ACETYLTRANSFERASE-RELATED-RELATED"/>
    <property type="match status" value="1"/>
</dbReference>
<dbReference type="PANTHER" id="PTHR43877:SF2">
    <property type="entry name" value="AMINOALKYLPHOSPHONATE N-ACETYLTRANSFERASE-RELATED"/>
    <property type="match status" value="1"/>
</dbReference>
<organism evidence="4 5">
    <name type="scientific">Microbacterium jejuense</name>
    <dbReference type="NCBI Taxonomy" id="1263637"/>
    <lineage>
        <taxon>Bacteria</taxon>
        <taxon>Bacillati</taxon>
        <taxon>Actinomycetota</taxon>
        <taxon>Actinomycetes</taxon>
        <taxon>Micrococcales</taxon>
        <taxon>Microbacteriaceae</taxon>
        <taxon>Microbacterium</taxon>
    </lineage>
</organism>
<evidence type="ECO:0000313" key="4">
    <source>
        <dbReference type="EMBL" id="MBW9095203.1"/>
    </source>
</evidence>
<dbReference type="Gene3D" id="3.40.630.30">
    <property type="match status" value="1"/>
</dbReference>
<sequence>MSVRAVRRVRADEWPDVRALRLEATSDPDAAIAFLETPAQARTRTEGFWRERTVQAAESEVAAQFVAEEEDGSWVGSLSVLIRATGQTDHLGRYVDDRRADVVGVYVNPAHRGTGTIDALFDAAAAWAASQGLHRLTLDVHADNVRAQAAYRRNGFTPTGVTFTGPIGPELEMARSL</sequence>
<reference evidence="4 5" key="1">
    <citation type="journal article" date="2021" name="MBio">
        <title>Poor Competitiveness of Bradyrhizobium in Pigeon Pea Root Colonization in Indian Soils.</title>
        <authorList>
            <person name="Chalasani D."/>
            <person name="Basu A."/>
            <person name="Pullabhotla S.V.S.R.N."/>
            <person name="Jorrin B."/>
            <person name="Neal A.L."/>
            <person name="Poole P.S."/>
            <person name="Podile A.R."/>
            <person name="Tkacz A."/>
        </authorList>
    </citation>
    <scope>NUCLEOTIDE SEQUENCE [LARGE SCALE GENOMIC DNA]</scope>
    <source>
        <strain evidence="4 5">HU14</strain>
    </source>
</reference>
<dbReference type="EMBL" id="JAEUAW010000015">
    <property type="protein sequence ID" value="MBW9095203.1"/>
    <property type="molecule type" value="Genomic_DNA"/>
</dbReference>
<gene>
    <name evidence="4" type="ORF">JNB62_16085</name>
</gene>
<evidence type="ECO:0000259" key="3">
    <source>
        <dbReference type="PROSITE" id="PS51186"/>
    </source>
</evidence>
<dbReference type="SUPFAM" id="SSF55729">
    <property type="entry name" value="Acyl-CoA N-acyltransferases (Nat)"/>
    <property type="match status" value="1"/>
</dbReference>
<keyword evidence="5" id="KW-1185">Reference proteome</keyword>
<protein>
    <submittedName>
        <fullName evidence="4">GNAT family N-acetyltransferase</fullName>
    </submittedName>
</protein>
<keyword evidence="2" id="KW-0012">Acyltransferase</keyword>
<dbReference type="InterPro" id="IPR016181">
    <property type="entry name" value="Acyl_CoA_acyltransferase"/>
</dbReference>
<evidence type="ECO:0000256" key="2">
    <source>
        <dbReference type="ARBA" id="ARBA00023315"/>
    </source>
</evidence>
<dbReference type="InterPro" id="IPR050832">
    <property type="entry name" value="Bact_Acetyltransf"/>
</dbReference>
<proteinExistence type="predicted"/>
<evidence type="ECO:0000313" key="5">
    <source>
        <dbReference type="Proteomes" id="UP001196843"/>
    </source>
</evidence>
<name>A0ABS7HRB9_9MICO</name>
<evidence type="ECO:0000256" key="1">
    <source>
        <dbReference type="ARBA" id="ARBA00022679"/>
    </source>
</evidence>
<dbReference type="Proteomes" id="UP001196843">
    <property type="component" value="Unassembled WGS sequence"/>
</dbReference>
<keyword evidence="1" id="KW-0808">Transferase</keyword>
<dbReference type="RefSeq" id="WP_220301912.1">
    <property type="nucleotide sequence ID" value="NZ_JAEUAW010000015.1"/>
</dbReference>
<dbReference type="PROSITE" id="PS51186">
    <property type="entry name" value="GNAT"/>
    <property type="match status" value="1"/>
</dbReference>
<comment type="caution">
    <text evidence="4">The sequence shown here is derived from an EMBL/GenBank/DDBJ whole genome shotgun (WGS) entry which is preliminary data.</text>
</comment>
<feature type="domain" description="N-acetyltransferase" evidence="3">
    <location>
        <begin position="4"/>
        <end position="177"/>
    </location>
</feature>
<dbReference type="InterPro" id="IPR000182">
    <property type="entry name" value="GNAT_dom"/>
</dbReference>